<feature type="region of interest" description="Disordered" evidence="1">
    <location>
        <begin position="65"/>
        <end position="85"/>
    </location>
</feature>
<proteinExistence type="predicted"/>
<name>M0EXG1_9EURY</name>
<dbReference type="PATRIC" id="fig|1227467.4.peg.310"/>
<comment type="caution">
    <text evidence="2">The sequence shown here is derived from an EMBL/GenBank/DDBJ whole genome shotgun (WGS) entry which is preliminary data.</text>
</comment>
<reference evidence="2 3" key="1">
    <citation type="journal article" date="2014" name="PLoS Genet.">
        <title>Phylogenetically driven sequencing of extremely halophilic archaea reveals strategies for static and dynamic osmo-response.</title>
        <authorList>
            <person name="Becker E.A."/>
            <person name="Seitzer P.M."/>
            <person name="Tritt A."/>
            <person name="Larsen D."/>
            <person name="Krusor M."/>
            <person name="Yao A.I."/>
            <person name="Wu D."/>
            <person name="Madern D."/>
            <person name="Eisen J.A."/>
            <person name="Darling A.E."/>
            <person name="Facciotti M.T."/>
        </authorList>
    </citation>
    <scope>NUCLEOTIDE SEQUENCE [LARGE SCALE GENOMIC DNA]</scope>
    <source>
        <strain evidence="2 3">JCM 9100</strain>
    </source>
</reference>
<sequence length="85" mass="9616">MTRTLHIQIKSADRSGLEERLEAIDAGDDVEPSEPTLSIEDLETFGRVFRSTNLELLEAIVEHEPESIRELARPVDRNPQRSSTT</sequence>
<feature type="compositionally biased region" description="Basic and acidic residues" evidence="1">
    <location>
        <begin position="65"/>
        <end position="79"/>
    </location>
</feature>
<dbReference type="AlphaFoldDB" id="M0EXG1"/>
<evidence type="ECO:0000313" key="2">
    <source>
        <dbReference type="EMBL" id="ELZ52486.1"/>
    </source>
</evidence>
<accession>M0EXG1</accession>
<keyword evidence="3" id="KW-1185">Reference proteome</keyword>
<dbReference type="Pfam" id="PF25212">
    <property type="entry name" value="HVO_A0114"/>
    <property type="match status" value="1"/>
</dbReference>
<dbReference type="Proteomes" id="UP000011526">
    <property type="component" value="Unassembled WGS sequence"/>
</dbReference>
<organism evidence="2 3">
    <name type="scientific">Halorubrum distributum JCM 9100</name>
    <dbReference type="NCBI Taxonomy" id="1227467"/>
    <lineage>
        <taxon>Archaea</taxon>
        <taxon>Methanobacteriati</taxon>
        <taxon>Methanobacteriota</taxon>
        <taxon>Stenosarchaea group</taxon>
        <taxon>Halobacteria</taxon>
        <taxon>Halobacteriales</taxon>
        <taxon>Haloferacaceae</taxon>
        <taxon>Halorubrum</taxon>
        <taxon>Halorubrum distributum group</taxon>
    </lineage>
</organism>
<protein>
    <submittedName>
        <fullName evidence="2">Uncharacterized protein</fullName>
    </submittedName>
</protein>
<evidence type="ECO:0000313" key="3">
    <source>
        <dbReference type="Proteomes" id="UP000011526"/>
    </source>
</evidence>
<evidence type="ECO:0000256" key="1">
    <source>
        <dbReference type="SAM" id="MobiDB-lite"/>
    </source>
</evidence>
<gene>
    <name evidence="2" type="ORF">C465_01659</name>
</gene>
<dbReference type="EMBL" id="AOJM01000017">
    <property type="protein sequence ID" value="ELZ52486.1"/>
    <property type="molecule type" value="Genomic_DNA"/>
</dbReference>